<accession>A0A9Q3BSN1</accession>
<evidence type="ECO:0000256" key="1">
    <source>
        <dbReference type="SAM" id="MobiDB-lite"/>
    </source>
</evidence>
<protein>
    <submittedName>
        <fullName evidence="2">Uncharacterized protein</fullName>
    </submittedName>
</protein>
<dbReference type="Proteomes" id="UP000765509">
    <property type="component" value="Unassembled WGS sequence"/>
</dbReference>
<evidence type="ECO:0000313" key="3">
    <source>
        <dbReference type="Proteomes" id="UP000765509"/>
    </source>
</evidence>
<comment type="caution">
    <text evidence="2">The sequence shown here is derived from an EMBL/GenBank/DDBJ whole genome shotgun (WGS) entry which is preliminary data.</text>
</comment>
<gene>
    <name evidence="2" type="ORF">O181_011329</name>
</gene>
<keyword evidence="3" id="KW-1185">Reference proteome</keyword>
<feature type="region of interest" description="Disordered" evidence="1">
    <location>
        <begin position="71"/>
        <end position="99"/>
    </location>
</feature>
<evidence type="ECO:0000313" key="2">
    <source>
        <dbReference type="EMBL" id="MBW0471614.1"/>
    </source>
</evidence>
<organism evidence="2 3">
    <name type="scientific">Austropuccinia psidii MF-1</name>
    <dbReference type="NCBI Taxonomy" id="1389203"/>
    <lineage>
        <taxon>Eukaryota</taxon>
        <taxon>Fungi</taxon>
        <taxon>Dikarya</taxon>
        <taxon>Basidiomycota</taxon>
        <taxon>Pucciniomycotina</taxon>
        <taxon>Pucciniomycetes</taxon>
        <taxon>Pucciniales</taxon>
        <taxon>Sphaerophragmiaceae</taxon>
        <taxon>Austropuccinia</taxon>
    </lineage>
</organism>
<proteinExistence type="predicted"/>
<dbReference type="OrthoDB" id="2506710at2759"/>
<dbReference type="AlphaFoldDB" id="A0A9Q3BSN1"/>
<sequence length="99" mass="11589">MSWFLKQKDRLNAHHPDMSEEMVHKRILRNFGGDLEHAIRSRCIDTFSTEDYINAMEGITTRTKIGRNWYKPSIDNKTSGKPISRANKPQDRAPLKFDK</sequence>
<reference evidence="2" key="1">
    <citation type="submission" date="2021-03" db="EMBL/GenBank/DDBJ databases">
        <title>Draft genome sequence of rust myrtle Austropuccinia psidii MF-1, a brazilian biotype.</title>
        <authorList>
            <person name="Quecine M.C."/>
            <person name="Pachon D.M.R."/>
            <person name="Bonatelli M.L."/>
            <person name="Correr F.H."/>
            <person name="Franceschini L.M."/>
            <person name="Leite T.F."/>
            <person name="Margarido G.R.A."/>
            <person name="Almeida C.A."/>
            <person name="Ferrarezi J.A."/>
            <person name="Labate C.A."/>
        </authorList>
    </citation>
    <scope>NUCLEOTIDE SEQUENCE</scope>
    <source>
        <strain evidence="2">MF-1</strain>
    </source>
</reference>
<dbReference type="EMBL" id="AVOT02002814">
    <property type="protein sequence ID" value="MBW0471614.1"/>
    <property type="molecule type" value="Genomic_DNA"/>
</dbReference>
<feature type="compositionally biased region" description="Basic and acidic residues" evidence="1">
    <location>
        <begin position="88"/>
        <end position="99"/>
    </location>
</feature>
<name>A0A9Q3BSN1_9BASI</name>